<sequence length="77" mass="8695">MDRGALPPPALLFSYLDEHMKTLIRAKLRAAGVRPEKIMGDSALFFKTLERVLGKHNFELIMKTVKALDETINKLKG</sequence>
<protein>
    <submittedName>
        <fullName evidence="1">Uncharacterized protein</fullName>
    </submittedName>
</protein>
<evidence type="ECO:0000313" key="2">
    <source>
        <dbReference type="Proteomes" id="UP000002654"/>
    </source>
</evidence>
<evidence type="ECO:0000313" key="1">
    <source>
        <dbReference type="EMBL" id="CCC82641.1"/>
    </source>
</evidence>
<gene>
    <name evidence="1" type="ordered locus">TTX_2028</name>
</gene>
<proteinExistence type="predicted"/>
<accession>G4RM46</accession>
<keyword evidence="2" id="KW-1185">Reference proteome</keyword>
<dbReference type="eggNOG" id="arCOG14048">
    <property type="taxonomic scope" value="Archaea"/>
</dbReference>
<dbReference type="OrthoDB" id="29048at2157"/>
<dbReference type="GeneID" id="11262916"/>
<dbReference type="EMBL" id="FN869859">
    <property type="protein sequence ID" value="CCC82641.1"/>
    <property type="molecule type" value="Genomic_DNA"/>
</dbReference>
<dbReference type="PATRIC" id="fig|768679.9.peg.2053"/>
<dbReference type="Proteomes" id="UP000002654">
    <property type="component" value="Chromosome"/>
</dbReference>
<dbReference type="AlphaFoldDB" id="G4RM46"/>
<reference evidence="1 2" key="1">
    <citation type="journal article" date="2011" name="PLoS ONE">
        <title>The complete genome sequence of Thermoproteus tenax: a physiologically versatile member of the Crenarchaeota.</title>
        <authorList>
            <person name="Siebers B."/>
            <person name="Zaparty M."/>
            <person name="Raddatz G."/>
            <person name="Tjaden B."/>
            <person name="Albers S.V."/>
            <person name="Bell S.D."/>
            <person name="Blombach F."/>
            <person name="Kletzin A."/>
            <person name="Kyrpides N."/>
            <person name="Lanz C."/>
            <person name="Plagens A."/>
            <person name="Rampp M."/>
            <person name="Rosinus A."/>
            <person name="von Jan M."/>
            <person name="Makarova K.S."/>
            <person name="Klenk H.P."/>
            <person name="Schuster S.C."/>
            <person name="Hensel R."/>
        </authorList>
    </citation>
    <scope>NUCLEOTIDE SEQUENCE [LARGE SCALE GENOMIC DNA]</scope>
    <source>
        <strain evidence="2">ATCC 35583 / DSM 2078 / JCM 9277 / NBRC 100435 / Kra 1</strain>
    </source>
</reference>
<organism evidence="1 2">
    <name type="scientific">Thermoproteus tenax (strain ATCC 35583 / DSM 2078 / JCM 9277 / NBRC 100435 / Kra 1)</name>
    <dbReference type="NCBI Taxonomy" id="768679"/>
    <lineage>
        <taxon>Archaea</taxon>
        <taxon>Thermoproteota</taxon>
        <taxon>Thermoprotei</taxon>
        <taxon>Thermoproteales</taxon>
        <taxon>Thermoproteaceae</taxon>
        <taxon>Thermoproteus</taxon>
    </lineage>
</organism>
<dbReference type="RefSeq" id="WP_014127894.1">
    <property type="nucleotide sequence ID" value="NC_016070.1"/>
</dbReference>
<dbReference type="KEGG" id="ttn:TTX_2028"/>
<name>G4RM46_THETK</name>
<dbReference type="HOGENOM" id="CLU_2629928_0_0_2"/>
<dbReference type="PaxDb" id="768679-TTX_2028"/>